<dbReference type="EMBL" id="JBFXLU010000020">
    <property type="protein sequence ID" value="KAL2853340.1"/>
    <property type="molecule type" value="Genomic_DNA"/>
</dbReference>
<evidence type="ECO:0000313" key="4">
    <source>
        <dbReference type="Proteomes" id="UP001610446"/>
    </source>
</evidence>
<gene>
    <name evidence="3" type="ORF">BJY01DRAFT_244128</name>
</gene>
<feature type="compositionally biased region" description="Basic residues" evidence="1">
    <location>
        <begin position="8"/>
        <end position="25"/>
    </location>
</feature>
<dbReference type="Proteomes" id="UP001610446">
    <property type="component" value="Unassembled WGS sequence"/>
</dbReference>
<sequence length="288" mass="32652">MAPTTPRPARRKVRQVQSRSRKNRIDKRSSPRSPRTLLAHKKPRVQAKHKQIAKAGTARGVLTAIVNNKSKPINTTVGPRIVKYKLATQWPSSEPFEKNCLQRDPLPDNYVFVPSGNIYVTRNCRSKTKESHRLVYKVWNNTGKKAIGIRIPSDVHAAVLQSAEETAESRANAVKVRDEKELSRSRQILCIRFPLMPVEDLETVLEHAFLKGSGRVGRTSTTSDEHKAVLAVEAHIRHKHTPYESLLREGTKREEARKAVWDTVQSIRATWEGKNTKPATLTLRSRVE</sequence>
<keyword evidence="4" id="KW-1185">Reference proteome</keyword>
<organism evidence="3 4">
    <name type="scientific">Aspergillus pseudoustus</name>
    <dbReference type="NCBI Taxonomy" id="1810923"/>
    <lineage>
        <taxon>Eukaryota</taxon>
        <taxon>Fungi</taxon>
        <taxon>Dikarya</taxon>
        <taxon>Ascomycota</taxon>
        <taxon>Pezizomycotina</taxon>
        <taxon>Eurotiomycetes</taxon>
        <taxon>Eurotiomycetidae</taxon>
        <taxon>Eurotiales</taxon>
        <taxon>Aspergillaceae</taxon>
        <taxon>Aspergillus</taxon>
        <taxon>Aspergillus subgen. Nidulantes</taxon>
    </lineage>
</organism>
<feature type="domain" description="DUF2293" evidence="2">
    <location>
        <begin position="192"/>
        <end position="272"/>
    </location>
</feature>
<dbReference type="PANTHER" id="PTHR38113">
    <property type="match status" value="1"/>
</dbReference>
<dbReference type="InterPro" id="IPR018744">
    <property type="entry name" value="DUF2293"/>
</dbReference>
<feature type="region of interest" description="Disordered" evidence="1">
    <location>
        <begin position="1"/>
        <end position="35"/>
    </location>
</feature>
<protein>
    <recommendedName>
        <fullName evidence="2">DUF2293 domain-containing protein</fullName>
    </recommendedName>
</protein>
<dbReference type="Pfam" id="PF10056">
    <property type="entry name" value="DUF2293"/>
    <property type="match status" value="1"/>
</dbReference>
<evidence type="ECO:0000259" key="2">
    <source>
        <dbReference type="Pfam" id="PF10056"/>
    </source>
</evidence>
<accession>A0ABR4KM43</accession>
<reference evidence="3 4" key="1">
    <citation type="submission" date="2024-07" db="EMBL/GenBank/DDBJ databases">
        <title>Section-level genome sequencing and comparative genomics of Aspergillus sections Usti and Cavernicolus.</title>
        <authorList>
            <consortium name="Lawrence Berkeley National Laboratory"/>
            <person name="Nybo J.L."/>
            <person name="Vesth T.C."/>
            <person name="Theobald S."/>
            <person name="Frisvad J.C."/>
            <person name="Larsen T.O."/>
            <person name="Kjaerboelling I."/>
            <person name="Rothschild-Mancinelli K."/>
            <person name="Lyhne E.K."/>
            <person name="Kogle M.E."/>
            <person name="Barry K."/>
            <person name="Clum A."/>
            <person name="Na H."/>
            <person name="Ledsgaard L."/>
            <person name="Lin J."/>
            <person name="Lipzen A."/>
            <person name="Kuo A."/>
            <person name="Riley R."/>
            <person name="Mondo S."/>
            <person name="Labutti K."/>
            <person name="Haridas S."/>
            <person name="Pangalinan J."/>
            <person name="Salamov A.A."/>
            <person name="Simmons B.A."/>
            <person name="Magnuson J.K."/>
            <person name="Chen J."/>
            <person name="Drula E."/>
            <person name="Henrissat B."/>
            <person name="Wiebenga A."/>
            <person name="Lubbers R.J."/>
            <person name="Gomes A.C."/>
            <person name="Makela M.R."/>
            <person name="Stajich J."/>
            <person name="Grigoriev I.V."/>
            <person name="Mortensen U.H."/>
            <person name="De Vries R.P."/>
            <person name="Baker S.E."/>
            <person name="Andersen M.R."/>
        </authorList>
    </citation>
    <scope>NUCLEOTIDE SEQUENCE [LARGE SCALE GENOMIC DNA]</scope>
    <source>
        <strain evidence="3 4">CBS 123904</strain>
    </source>
</reference>
<comment type="caution">
    <text evidence="3">The sequence shown here is derived from an EMBL/GenBank/DDBJ whole genome shotgun (WGS) entry which is preliminary data.</text>
</comment>
<evidence type="ECO:0000313" key="3">
    <source>
        <dbReference type="EMBL" id="KAL2853340.1"/>
    </source>
</evidence>
<name>A0ABR4KM43_9EURO</name>
<evidence type="ECO:0000256" key="1">
    <source>
        <dbReference type="SAM" id="MobiDB-lite"/>
    </source>
</evidence>
<proteinExistence type="predicted"/>
<dbReference type="PANTHER" id="PTHR38113:SF2">
    <property type="entry name" value="DUF2293 DOMAIN-CONTAINING PROTEIN"/>
    <property type="match status" value="1"/>
</dbReference>